<dbReference type="PANTHER" id="PTHR31652:SF0">
    <property type="entry name" value="LIMR FAMILY PROTEIN DDB_G0283707-RELATED"/>
    <property type="match status" value="1"/>
</dbReference>
<feature type="transmembrane region" description="Helical" evidence="5">
    <location>
        <begin position="342"/>
        <end position="368"/>
    </location>
</feature>
<evidence type="ECO:0000256" key="5">
    <source>
        <dbReference type="SAM" id="Phobius"/>
    </source>
</evidence>
<name>A0AAW1TH09_9CHLO</name>
<evidence type="ECO:0000313" key="7">
    <source>
        <dbReference type="Proteomes" id="UP001485043"/>
    </source>
</evidence>
<dbReference type="EMBL" id="JALJOV010000005">
    <property type="protein sequence ID" value="KAK9868939.1"/>
    <property type="molecule type" value="Genomic_DNA"/>
</dbReference>
<keyword evidence="7" id="KW-1185">Reference proteome</keyword>
<proteinExistence type="predicted"/>
<evidence type="ECO:0000256" key="3">
    <source>
        <dbReference type="ARBA" id="ARBA00022989"/>
    </source>
</evidence>
<feature type="transmembrane region" description="Helical" evidence="5">
    <location>
        <begin position="483"/>
        <end position="507"/>
    </location>
</feature>
<feature type="transmembrane region" description="Helical" evidence="5">
    <location>
        <begin position="436"/>
        <end position="463"/>
    </location>
</feature>
<feature type="transmembrane region" description="Helical" evidence="5">
    <location>
        <begin position="6"/>
        <end position="31"/>
    </location>
</feature>
<comment type="subcellular location">
    <subcellularLocation>
        <location evidence="1">Membrane</location>
        <topology evidence="1">Multi-pass membrane protein</topology>
    </subcellularLocation>
</comment>
<dbReference type="PANTHER" id="PTHR31652">
    <property type="entry name" value="LIMR FAMILY PROTEIN DDB_G0283707-RELATED"/>
    <property type="match status" value="1"/>
</dbReference>
<keyword evidence="3 5" id="KW-1133">Transmembrane helix</keyword>
<dbReference type="AlphaFoldDB" id="A0AAW1TH09"/>
<evidence type="ECO:0000313" key="6">
    <source>
        <dbReference type="EMBL" id="KAK9868939.1"/>
    </source>
</evidence>
<dbReference type="Proteomes" id="UP001485043">
    <property type="component" value="Unassembled WGS sequence"/>
</dbReference>
<gene>
    <name evidence="6" type="ORF">WJX84_002430</name>
</gene>
<accession>A0AAW1TH09</accession>
<evidence type="ECO:0000256" key="1">
    <source>
        <dbReference type="ARBA" id="ARBA00004141"/>
    </source>
</evidence>
<feature type="transmembrane region" description="Helical" evidence="5">
    <location>
        <begin position="91"/>
        <end position="114"/>
    </location>
</feature>
<keyword evidence="4 5" id="KW-0472">Membrane</keyword>
<dbReference type="GO" id="GO:0016020">
    <property type="term" value="C:membrane"/>
    <property type="evidence" value="ECO:0007669"/>
    <property type="project" value="UniProtKB-SubCell"/>
</dbReference>
<keyword evidence="2 5" id="KW-0812">Transmembrane</keyword>
<feature type="transmembrane region" description="Helical" evidence="5">
    <location>
        <begin position="43"/>
        <end position="63"/>
    </location>
</feature>
<evidence type="ECO:0000256" key="2">
    <source>
        <dbReference type="ARBA" id="ARBA00022692"/>
    </source>
</evidence>
<dbReference type="Pfam" id="PF04791">
    <property type="entry name" value="LMBR1"/>
    <property type="match status" value="2"/>
</dbReference>
<feature type="transmembrane region" description="Helical" evidence="5">
    <location>
        <begin position="218"/>
        <end position="247"/>
    </location>
</feature>
<organism evidence="6 7">
    <name type="scientific">Apatococcus fuscideae</name>
    <dbReference type="NCBI Taxonomy" id="2026836"/>
    <lineage>
        <taxon>Eukaryota</taxon>
        <taxon>Viridiplantae</taxon>
        <taxon>Chlorophyta</taxon>
        <taxon>core chlorophytes</taxon>
        <taxon>Trebouxiophyceae</taxon>
        <taxon>Chlorellales</taxon>
        <taxon>Chlorellaceae</taxon>
        <taxon>Apatococcus</taxon>
    </lineage>
</organism>
<protein>
    <submittedName>
        <fullName evidence="6">Uncharacterized protein</fullName>
    </submittedName>
</protein>
<feature type="transmembrane region" description="Helical" evidence="5">
    <location>
        <begin position="388"/>
        <end position="408"/>
    </location>
</feature>
<dbReference type="InterPro" id="IPR006876">
    <property type="entry name" value="LMBR1-like_membr_prot"/>
</dbReference>
<reference evidence="6 7" key="1">
    <citation type="journal article" date="2024" name="Nat. Commun.">
        <title>Phylogenomics reveals the evolutionary origins of lichenization in chlorophyte algae.</title>
        <authorList>
            <person name="Puginier C."/>
            <person name="Libourel C."/>
            <person name="Otte J."/>
            <person name="Skaloud P."/>
            <person name="Haon M."/>
            <person name="Grisel S."/>
            <person name="Petersen M."/>
            <person name="Berrin J.G."/>
            <person name="Delaux P.M."/>
            <person name="Dal Grande F."/>
            <person name="Keller J."/>
        </authorList>
    </citation>
    <scope>NUCLEOTIDE SEQUENCE [LARGE SCALE GENOMIC DNA]</scope>
    <source>
        <strain evidence="6 7">SAG 2523</strain>
    </source>
</reference>
<feature type="transmembrane region" description="Helical" evidence="5">
    <location>
        <begin position="126"/>
        <end position="150"/>
    </location>
</feature>
<evidence type="ECO:0000256" key="4">
    <source>
        <dbReference type="ARBA" id="ARBA00023136"/>
    </source>
</evidence>
<comment type="caution">
    <text evidence="6">The sequence shown here is derived from an EMBL/GenBank/DDBJ whole genome shotgun (WGS) entry which is preliminary data.</text>
</comment>
<sequence>MASFTGSNWFLIIVAVVISILAIGVALYLLVAYQHPEDHNQAWIPKIVVLFGITLAIWTVLLFPLDVANRHACAADVPYSSCSTTIPTHTLWFVCYICIAVMSFIIVPTTMFYYEGDSDLSLAQRWTQAFLYEIGVIVFLACVLAVGYSVGGKVQYPLMALESGLAPLADLSNTTALLNNCIVPSSGPTASKRFYNGRLCDAINGNIPESTWSQQVSFIIYVIAITATIGWLLFMAFAGIGLVALPFDLVREFLGRPKSTITRSEYIKRAQGLGARAKEVKDVGDKLKREEREFGRGRKFRGKLRTLEQQVLLLEEDGEKLEKVFPQGEDPDYMWIITVIMFWVKLVAGILGGCVSILWLAQVVAYIFTYPPLDPFLNTVFTKLDSVFPLFGTLAFAIFCFYLILCTIKGCLKCGLNFLFLPVYPMRPGATLMSAFLFNIGLVLLAVSASILFCAQAFALYANSTAIQEIFGNQMLSLEGIRYLYSTHVFIYCMFGFVGLTIVYLAVRGPDRWKRRKLEDVYADG</sequence>